<dbReference type="InterPro" id="IPR043429">
    <property type="entry name" value="ArtM/GltK/GlnP/TcyL/YhdX-like"/>
</dbReference>
<comment type="similarity">
    <text evidence="2">Belongs to the binding-protein-dependent transport system permease family. HisMQ subfamily.</text>
</comment>
<feature type="transmembrane region" description="Helical" evidence="8">
    <location>
        <begin position="172"/>
        <end position="197"/>
    </location>
</feature>
<evidence type="ECO:0000256" key="1">
    <source>
        <dbReference type="ARBA" id="ARBA00004429"/>
    </source>
</evidence>
<feature type="transmembrane region" description="Helical" evidence="8">
    <location>
        <begin position="348"/>
        <end position="369"/>
    </location>
</feature>
<keyword evidence="3 8" id="KW-0813">Transport</keyword>
<feature type="transmembrane region" description="Helical" evidence="8">
    <location>
        <begin position="42"/>
        <end position="63"/>
    </location>
</feature>
<evidence type="ECO:0000256" key="3">
    <source>
        <dbReference type="ARBA" id="ARBA00022448"/>
    </source>
</evidence>
<comment type="subcellular location">
    <subcellularLocation>
        <location evidence="1">Cell inner membrane</location>
        <topology evidence="1">Multi-pass membrane protein</topology>
    </subcellularLocation>
    <subcellularLocation>
        <location evidence="8">Cell membrane</location>
        <topology evidence="8">Multi-pass membrane protein</topology>
    </subcellularLocation>
</comment>
<evidence type="ECO:0000313" key="11">
    <source>
        <dbReference type="Proteomes" id="UP000199229"/>
    </source>
</evidence>
<dbReference type="PANTHER" id="PTHR30614:SF41">
    <property type="entry name" value="INNER MEMBRANE AMINO-ACID ABC TRANSPORTER PERMEASE PROTEIN YHDY"/>
    <property type="match status" value="1"/>
</dbReference>
<keyword evidence="6 8" id="KW-1133">Transmembrane helix</keyword>
<dbReference type="CDD" id="cd06261">
    <property type="entry name" value="TM_PBP2"/>
    <property type="match status" value="1"/>
</dbReference>
<evidence type="ECO:0000256" key="5">
    <source>
        <dbReference type="ARBA" id="ARBA00022692"/>
    </source>
</evidence>
<dbReference type="InterPro" id="IPR000515">
    <property type="entry name" value="MetI-like"/>
</dbReference>
<dbReference type="NCBIfam" id="TIGR01726">
    <property type="entry name" value="HEQRo_perm_3TM"/>
    <property type="match status" value="1"/>
</dbReference>
<dbReference type="Gene3D" id="1.10.3720.10">
    <property type="entry name" value="MetI-like"/>
    <property type="match status" value="1"/>
</dbReference>
<keyword evidence="5 8" id="KW-0812">Transmembrane</keyword>
<feature type="transmembrane region" description="Helical" evidence="8">
    <location>
        <begin position="142"/>
        <end position="166"/>
    </location>
</feature>
<proteinExistence type="inferred from homology"/>
<dbReference type="EMBL" id="FOPM01000004">
    <property type="protein sequence ID" value="SFG50827.1"/>
    <property type="molecule type" value="Genomic_DNA"/>
</dbReference>
<keyword evidence="7 8" id="KW-0472">Membrane</keyword>
<keyword evidence="11" id="KW-1185">Reference proteome</keyword>
<feature type="transmembrane region" description="Helical" evidence="8">
    <location>
        <begin position="304"/>
        <end position="328"/>
    </location>
</feature>
<dbReference type="GO" id="GO:0043190">
    <property type="term" value="C:ATP-binding cassette (ABC) transporter complex"/>
    <property type="evidence" value="ECO:0007669"/>
    <property type="project" value="InterPro"/>
</dbReference>
<dbReference type="RefSeq" id="WP_244528596.1">
    <property type="nucleotide sequence ID" value="NZ_FOPM01000004.1"/>
</dbReference>
<name>A0A1I2SIV5_9HYPH</name>
<sequence length="385" mass="41265">MNPDTMNPDKRFVRESMIPPAPPPRRISGPLARIRATLFPDLANGLVTLAILAALVWLVPAAFRFLVVEAVWTGASGEACRPEVVGHPVGACWAFIGDKINYLAYGSYPTAERWRPNLFFGLLAFGVAWMLWLGAPKRTWGAVYLFLVVPVLAYVLLAGAPALGLVSVATALWGGLLVTVVVSGVGIVAALPLGILLALGRRSDWPVVRILCIGFIEFWRGVPLITVLFMANVMLPLFLPGDLTVDRLVRPLVGIALFASAYMAEVVRGGLQAIPAGQRQAALALGLTPFQATRAVVLPQALKIVVPGIVNTLIGLFKDTTLVAIVGLADFVRVLEAARADPRWSAPAVPVTAYVFAALFYFAVCFGMARYAGFIERRLAAGAVR</sequence>
<protein>
    <submittedName>
        <fullName evidence="10">Amino acid ABC transporter membrane protein 2, PAAT family</fullName>
    </submittedName>
</protein>
<dbReference type="Proteomes" id="UP000199229">
    <property type="component" value="Unassembled WGS sequence"/>
</dbReference>
<dbReference type="AlphaFoldDB" id="A0A1I2SIV5"/>
<dbReference type="GO" id="GO:0022857">
    <property type="term" value="F:transmembrane transporter activity"/>
    <property type="evidence" value="ECO:0007669"/>
    <property type="project" value="InterPro"/>
</dbReference>
<evidence type="ECO:0000256" key="6">
    <source>
        <dbReference type="ARBA" id="ARBA00022989"/>
    </source>
</evidence>
<accession>A0A1I2SIV5</accession>
<feature type="domain" description="ABC transmembrane type-1" evidence="9">
    <location>
        <begin position="176"/>
        <end position="365"/>
    </location>
</feature>
<dbReference type="SUPFAM" id="SSF161098">
    <property type="entry name" value="MetI-like"/>
    <property type="match status" value="1"/>
</dbReference>
<evidence type="ECO:0000313" key="10">
    <source>
        <dbReference type="EMBL" id="SFG50827.1"/>
    </source>
</evidence>
<evidence type="ECO:0000256" key="7">
    <source>
        <dbReference type="ARBA" id="ARBA00023136"/>
    </source>
</evidence>
<evidence type="ECO:0000256" key="2">
    <source>
        <dbReference type="ARBA" id="ARBA00010072"/>
    </source>
</evidence>
<feature type="transmembrane region" description="Helical" evidence="8">
    <location>
        <begin position="218"/>
        <end position="239"/>
    </location>
</feature>
<dbReference type="Pfam" id="PF00528">
    <property type="entry name" value="BPD_transp_1"/>
    <property type="match status" value="1"/>
</dbReference>
<evidence type="ECO:0000259" key="9">
    <source>
        <dbReference type="PROSITE" id="PS50928"/>
    </source>
</evidence>
<evidence type="ECO:0000256" key="8">
    <source>
        <dbReference type="RuleBase" id="RU363032"/>
    </source>
</evidence>
<dbReference type="PANTHER" id="PTHR30614">
    <property type="entry name" value="MEMBRANE COMPONENT OF AMINO ACID ABC TRANSPORTER"/>
    <property type="match status" value="1"/>
</dbReference>
<organism evidence="10 11">
    <name type="scientific">Methylobacterium gossipiicola</name>
    <dbReference type="NCBI Taxonomy" id="582675"/>
    <lineage>
        <taxon>Bacteria</taxon>
        <taxon>Pseudomonadati</taxon>
        <taxon>Pseudomonadota</taxon>
        <taxon>Alphaproteobacteria</taxon>
        <taxon>Hyphomicrobiales</taxon>
        <taxon>Methylobacteriaceae</taxon>
        <taxon>Methylobacterium</taxon>
    </lineage>
</organism>
<feature type="transmembrane region" description="Helical" evidence="8">
    <location>
        <begin position="251"/>
        <end position="271"/>
    </location>
</feature>
<keyword evidence="4" id="KW-1003">Cell membrane</keyword>
<dbReference type="InterPro" id="IPR035906">
    <property type="entry name" value="MetI-like_sf"/>
</dbReference>
<dbReference type="GO" id="GO:0006865">
    <property type="term" value="P:amino acid transport"/>
    <property type="evidence" value="ECO:0007669"/>
    <property type="project" value="TreeGrafter"/>
</dbReference>
<dbReference type="PROSITE" id="PS50928">
    <property type="entry name" value="ABC_TM1"/>
    <property type="match status" value="1"/>
</dbReference>
<feature type="transmembrane region" description="Helical" evidence="8">
    <location>
        <begin position="118"/>
        <end position="135"/>
    </location>
</feature>
<gene>
    <name evidence="10" type="ORF">SAMN05192565_104192</name>
</gene>
<reference evidence="11" key="1">
    <citation type="submission" date="2016-10" db="EMBL/GenBank/DDBJ databases">
        <authorList>
            <person name="Varghese N."/>
            <person name="Submissions S."/>
        </authorList>
    </citation>
    <scope>NUCLEOTIDE SEQUENCE [LARGE SCALE GENOMIC DNA]</scope>
    <source>
        <strain evidence="11">Gh-105</strain>
    </source>
</reference>
<dbReference type="InterPro" id="IPR010065">
    <property type="entry name" value="AA_ABC_transptr_permease_3TM"/>
</dbReference>
<evidence type="ECO:0000256" key="4">
    <source>
        <dbReference type="ARBA" id="ARBA00022475"/>
    </source>
</evidence>
<dbReference type="STRING" id="582675.SAMN05192565_104192"/>